<evidence type="ECO:0000313" key="10">
    <source>
        <dbReference type="EMBL" id="SCF01803.1"/>
    </source>
</evidence>
<evidence type="ECO:0000256" key="2">
    <source>
        <dbReference type="ARBA" id="ARBA00018787"/>
    </source>
</evidence>
<evidence type="ECO:0000256" key="1">
    <source>
        <dbReference type="ARBA" id="ARBA00004496"/>
    </source>
</evidence>
<evidence type="ECO:0000256" key="7">
    <source>
        <dbReference type="ARBA" id="ARBA00031737"/>
    </source>
</evidence>
<evidence type="ECO:0000256" key="9">
    <source>
        <dbReference type="SAM" id="MobiDB-lite"/>
    </source>
</evidence>
<protein>
    <recommendedName>
        <fullName evidence="2">Cell wall synthesis protein Wag31</fullName>
    </recommendedName>
    <alternativeName>
        <fullName evidence="7">Antigen 84</fullName>
    </alternativeName>
</protein>
<gene>
    <name evidence="10" type="ORF">GA0070618_2644</name>
</gene>
<sequence>MRNLFRRFRRDSGPTATTGRHRPPAPVRPVGATNPGRYYRSAAYRPLCAGRIRDRQFTLVRRGLDPGEVTAFLHRVADDLAALHTELDRIRNENTRIKQHLRDWQARFAPRVHR</sequence>
<dbReference type="AlphaFoldDB" id="A0A1C4X011"/>
<name>A0A1C4X011_MICEC</name>
<comment type="subcellular location">
    <subcellularLocation>
        <location evidence="1">Cytoplasm</location>
    </subcellularLocation>
</comment>
<dbReference type="InParanoid" id="A0A1C4X011"/>
<evidence type="ECO:0000256" key="3">
    <source>
        <dbReference type="ARBA" id="ARBA00022490"/>
    </source>
</evidence>
<dbReference type="Proteomes" id="UP000198253">
    <property type="component" value="Chromosome I"/>
</dbReference>
<feature type="coiled-coil region" evidence="8">
    <location>
        <begin position="73"/>
        <end position="107"/>
    </location>
</feature>
<organism evidence="10 11">
    <name type="scientific">Micromonospora echinospora</name>
    <name type="common">Micromonospora purpurea</name>
    <dbReference type="NCBI Taxonomy" id="1877"/>
    <lineage>
        <taxon>Bacteria</taxon>
        <taxon>Bacillati</taxon>
        <taxon>Actinomycetota</taxon>
        <taxon>Actinomycetes</taxon>
        <taxon>Micromonosporales</taxon>
        <taxon>Micromonosporaceae</taxon>
        <taxon>Micromonospora</taxon>
    </lineage>
</organism>
<keyword evidence="6" id="KW-0131">Cell cycle</keyword>
<proteinExistence type="predicted"/>
<feature type="region of interest" description="Disordered" evidence="9">
    <location>
        <begin position="1"/>
        <end position="35"/>
    </location>
</feature>
<dbReference type="Gene3D" id="6.10.250.660">
    <property type="match status" value="1"/>
</dbReference>
<keyword evidence="11" id="KW-1185">Reference proteome</keyword>
<evidence type="ECO:0000256" key="4">
    <source>
        <dbReference type="ARBA" id="ARBA00022618"/>
    </source>
</evidence>
<dbReference type="GO" id="GO:0005737">
    <property type="term" value="C:cytoplasm"/>
    <property type="evidence" value="ECO:0007669"/>
    <property type="project" value="UniProtKB-SubCell"/>
</dbReference>
<evidence type="ECO:0000256" key="6">
    <source>
        <dbReference type="ARBA" id="ARBA00023306"/>
    </source>
</evidence>
<keyword evidence="4" id="KW-0132">Cell division</keyword>
<reference evidence="11" key="1">
    <citation type="submission" date="2016-06" db="EMBL/GenBank/DDBJ databases">
        <authorList>
            <person name="Varghese N."/>
            <person name="Submissions Spin"/>
        </authorList>
    </citation>
    <scope>NUCLEOTIDE SEQUENCE [LARGE SCALE GENOMIC DNA]</scope>
    <source>
        <strain evidence="11">DSM 43816</strain>
    </source>
</reference>
<keyword evidence="3" id="KW-0963">Cytoplasm</keyword>
<dbReference type="InterPro" id="IPR007793">
    <property type="entry name" value="DivIVA_fam"/>
</dbReference>
<accession>A0A1C4X011</accession>
<dbReference type="EMBL" id="LT607413">
    <property type="protein sequence ID" value="SCF01803.1"/>
    <property type="molecule type" value="Genomic_DNA"/>
</dbReference>
<dbReference type="NCBIfam" id="TIGR03544">
    <property type="entry name" value="DivI1A_domain"/>
    <property type="match status" value="1"/>
</dbReference>
<dbReference type="Pfam" id="PF05103">
    <property type="entry name" value="DivIVA"/>
    <property type="match status" value="1"/>
</dbReference>
<dbReference type="InterPro" id="IPR019933">
    <property type="entry name" value="DivIVA_domain"/>
</dbReference>
<dbReference type="RefSeq" id="WP_358040861.1">
    <property type="nucleotide sequence ID" value="NZ_JBFAII010000008.1"/>
</dbReference>
<dbReference type="GO" id="GO:0051301">
    <property type="term" value="P:cell division"/>
    <property type="evidence" value="ECO:0007669"/>
    <property type="project" value="UniProtKB-KW"/>
</dbReference>
<evidence type="ECO:0000256" key="5">
    <source>
        <dbReference type="ARBA" id="ARBA00023054"/>
    </source>
</evidence>
<keyword evidence="5 8" id="KW-0175">Coiled coil</keyword>
<evidence type="ECO:0000256" key="8">
    <source>
        <dbReference type="SAM" id="Coils"/>
    </source>
</evidence>
<evidence type="ECO:0000313" key="11">
    <source>
        <dbReference type="Proteomes" id="UP000198253"/>
    </source>
</evidence>